<dbReference type="Pfam" id="PF07963">
    <property type="entry name" value="N_methyl"/>
    <property type="match status" value="1"/>
</dbReference>
<feature type="transmembrane region" description="Helical" evidence="3">
    <location>
        <begin position="7"/>
        <end position="31"/>
    </location>
</feature>
<dbReference type="EMBL" id="JBBMRA010000001">
    <property type="protein sequence ID" value="MEM5534999.1"/>
    <property type="molecule type" value="Genomic_DNA"/>
</dbReference>
<comment type="caution">
    <text evidence="4">The sequence shown here is derived from an EMBL/GenBank/DDBJ whole genome shotgun (WGS) entry which is preliminary data.</text>
</comment>
<dbReference type="PANTHER" id="PTHR30093:SF34">
    <property type="entry name" value="PREPILIN PEPTIDASE-DEPENDENT PROTEIN D"/>
    <property type="match status" value="1"/>
</dbReference>
<proteinExistence type="inferred from homology"/>
<organism evidence="4 5">
    <name type="scientific">Neptuniibacter pectenicola</name>
    <dbReference type="NCBI Taxonomy" id="1806669"/>
    <lineage>
        <taxon>Bacteria</taxon>
        <taxon>Pseudomonadati</taxon>
        <taxon>Pseudomonadota</taxon>
        <taxon>Gammaproteobacteria</taxon>
        <taxon>Oceanospirillales</taxon>
        <taxon>Oceanospirillaceae</taxon>
        <taxon>Neptuniibacter</taxon>
    </lineage>
</organism>
<reference evidence="4 5" key="1">
    <citation type="submission" date="2024-03" db="EMBL/GenBank/DDBJ databases">
        <title>Community enrichment and isolation of bacterial strains for fucoidan degradation.</title>
        <authorList>
            <person name="Sichert A."/>
        </authorList>
    </citation>
    <scope>NUCLEOTIDE SEQUENCE [LARGE SCALE GENOMIC DNA]</scope>
    <source>
        <strain evidence="4 5">AS76</strain>
    </source>
</reference>
<keyword evidence="5" id="KW-1185">Reference proteome</keyword>
<dbReference type="NCBIfam" id="TIGR02532">
    <property type="entry name" value="IV_pilin_GFxxxE"/>
    <property type="match status" value="1"/>
</dbReference>
<keyword evidence="3" id="KW-0472">Membrane</keyword>
<dbReference type="Proteomes" id="UP001449225">
    <property type="component" value="Unassembled WGS sequence"/>
</dbReference>
<dbReference type="InterPro" id="IPR045584">
    <property type="entry name" value="Pilin-like"/>
</dbReference>
<dbReference type="PROSITE" id="PS00409">
    <property type="entry name" value="PROKAR_NTER_METHYL"/>
    <property type="match status" value="1"/>
</dbReference>
<gene>
    <name evidence="4" type="ORF">WNY58_01220</name>
</gene>
<dbReference type="Gene3D" id="3.30.700.10">
    <property type="entry name" value="Glycoprotein, Type 4 Pilin"/>
    <property type="match status" value="1"/>
</dbReference>
<evidence type="ECO:0000256" key="2">
    <source>
        <dbReference type="ARBA" id="ARBA00022481"/>
    </source>
</evidence>
<name>A0ABU9TMR3_9GAMM</name>
<dbReference type="PANTHER" id="PTHR30093">
    <property type="entry name" value="GENERAL SECRETION PATHWAY PROTEIN G"/>
    <property type="match status" value="1"/>
</dbReference>
<evidence type="ECO:0000256" key="1">
    <source>
        <dbReference type="ARBA" id="ARBA00005233"/>
    </source>
</evidence>
<protein>
    <submittedName>
        <fullName evidence="4">Prepilin-type N-terminal cleavage/methylation domain-containing protein</fullName>
    </submittedName>
</protein>
<keyword evidence="2" id="KW-0488">Methylation</keyword>
<dbReference type="InterPro" id="IPR012902">
    <property type="entry name" value="N_methyl_site"/>
</dbReference>
<evidence type="ECO:0000313" key="5">
    <source>
        <dbReference type="Proteomes" id="UP001449225"/>
    </source>
</evidence>
<evidence type="ECO:0000313" key="4">
    <source>
        <dbReference type="EMBL" id="MEM5534999.1"/>
    </source>
</evidence>
<sequence>MNKKAQGFTLIELMIVVAIIGILAAIALPAYQTYTQKAKFTEVVNATSSVKSAFEVCYSREADFDECDRDDNSVNAAVKGSAGGQYVASVAINSTGLITATGSGALGAFDYQLQASSTAGNQIIWTAGGSCTDAGLCD</sequence>
<dbReference type="SUPFAM" id="SSF54523">
    <property type="entry name" value="Pili subunits"/>
    <property type="match status" value="1"/>
</dbReference>
<keyword evidence="3" id="KW-0812">Transmembrane</keyword>
<evidence type="ECO:0000256" key="3">
    <source>
        <dbReference type="SAM" id="Phobius"/>
    </source>
</evidence>
<comment type="similarity">
    <text evidence="1">Belongs to the N-Me-Phe pilin family.</text>
</comment>
<accession>A0ABU9TMR3</accession>
<keyword evidence="3" id="KW-1133">Transmembrane helix</keyword>
<dbReference type="RefSeq" id="WP_342853678.1">
    <property type="nucleotide sequence ID" value="NZ_JBBMRA010000001.1"/>
</dbReference>